<keyword evidence="1" id="KW-0547">Nucleotide-binding</keyword>
<evidence type="ECO:0000259" key="3">
    <source>
        <dbReference type="Pfam" id="PF13086"/>
    </source>
</evidence>
<evidence type="ECO:0000313" key="6">
    <source>
        <dbReference type="Proteomes" id="UP001313282"/>
    </source>
</evidence>
<keyword evidence="1" id="KW-0067">ATP-binding</keyword>
<dbReference type="InterPro" id="IPR045055">
    <property type="entry name" value="DNA2/NAM7-like"/>
</dbReference>
<dbReference type="PANTHER" id="PTHR10887:SF495">
    <property type="entry name" value="HELICASE SENATAXIN ISOFORM X1-RELATED"/>
    <property type="match status" value="1"/>
</dbReference>
<keyword evidence="1" id="KW-0347">Helicase</keyword>
<dbReference type="GO" id="GO:0016604">
    <property type="term" value="C:nuclear body"/>
    <property type="evidence" value="ECO:0007669"/>
    <property type="project" value="TreeGrafter"/>
</dbReference>
<dbReference type="GO" id="GO:0004386">
    <property type="term" value="F:helicase activity"/>
    <property type="evidence" value="ECO:0007669"/>
    <property type="project" value="InterPro"/>
</dbReference>
<accession>A0AAN8RFZ4</accession>
<dbReference type="SUPFAM" id="SSF52540">
    <property type="entry name" value="P-loop containing nucleoside triphosphate hydrolases"/>
    <property type="match status" value="1"/>
</dbReference>
<dbReference type="InterPro" id="IPR047187">
    <property type="entry name" value="SF1_C_Upf1"/>
</dbReference>
<dbReference type="InterPro" id="IPR041677">
    <property type="entry name" value="DNA2/NAM7_AAA_11"/>
</dbReference>
<gene>
    <name evidence="5" type="ORF">TWF718_009728</name>
</gene>
<reference evidence="5 6" key="1">
    <citation type="submission" date="2019-10" db="EMBL/GenBank/DDBJ databases">
        <authorList>
            <person name="Palmer J.M."/>
        </authorList>
    </citation>
    <scope>NUCLEOTIDE SEQUENCE [LARGE SCALE GENOMIC DNA]</scope>
    <source>
        <strain evidence="5 6">TWF718</strain>
    </source>
</reference>
<proteinExistence type="predicted"/>
<evidence type="ECO:0000313" key="5">
    <source>
        <dbReference type="EMBL" id="KAK6336939.1"/>
    </source>
</evidence>
<dbReference type="GO" id="GO:0001147">
    <property type="term" value="F:transcription termination site sequence-specific DNA binding"/>
    <property type="evidence" value="ECO:0007669"/>
    <property type="project" value="TreeGrafter"/>
</dbReference>
<keyword evidence="1" id="KW-0378">Hydrolase</keyword>
<evidence type="ECO:0000256" key="1">
    <source>
        <dbReference type="ARBA" id="ARBA00022806"/>
    </source>
</evidence>
<keyword evidence="6" id="KW-1185">Reference proteome</keyword>
<organism evidence="5 6">
    <name type="scientific">Orbilia javanica</name>
    <dbReference type="NCBI Taxonomy" id="47235"/>
    <lineage>
        <taxon>Eukaryota</taxon>
        <taxon>Fungi</taxon>
        <taxon>Dikarya</taxon>
        <taxon>Ascomycota</taxon>
        <taxon>Pezizomycotina</taxon>
        <taxon>Orbiliomycetes</taxon>
        <taxon>Orbiliales</taxon>
        <taxon>Orbiliaceae</taxon>
        <taxon>Orbilia</taxon>
    </lineage>
</organism>
<feature type="region of interest" description="Disordered" evidence="2">
    <location>
        <begin position="1"/>
        <end position="113"/>
    </location>
</feature>
<dbReference type="CDD" id="cd18808">
    <property type="entry name" value="SF1_C_Upf1"/>
    <property type="match status" value="1"/>
</dbReference>
<sequence length="989" mass="110639">MADQSKVSKMSNATDNPNRPSMPTEKNGGELSAHQAGEANDSQAPQPEAVSSNSNIFEETKKPEEGNNGDPHAAKMREEDPTRDPQPAPENENGPTEGLQETMQREESEDEPDFLEVEQIGCEGGVELPLKKHIQMVILDEESVEMTTLRGSGKLLRSGRLAYSIEKGGTQDQAPDAVRVVFPACSIKGYERDGNGITLKFKKSLIDIIYPPGLAQDECKDLFVAIKKCAAPEITLLYGDIGEINLNRLDTFFEKMLADETFAVPENPLGLLGIFVHHHTDYVQIQWQSILREINKKTSNAESTFGGQLEGVKLQSEDQDEKVVIIQHTTERQQAITYTRVDDSQSFILHFPGGTKLEAKWPDNYMEDYITSRVFKLALPGITDRHRTTIRDSNKTSMGDFEPQFRLEATPNRTELARCKRILRNAVECYRTGDGFPIAPIFYSHVDHILGTEIDSTVAEILEGSPLNRLQKEAATHALCKRGQLPSRIALITGAAGTGKTFTAAIVVKAALASASYNRIIVCAKQNTALERIFESVMNVLDATTTKVLYLQGELAKQKLERSKNSRLRDLVRQHRIEGYLDRLKDHPDSVTSKKQLIIGEKDIIFATLDMIQRELESTMFPANFVLLDEAASASELDTLIPITKFNKTLARLVLVGDPLQLQPFSPATDPITRCSLFLHCQRSGWPIARLIDNYRMHPEAAAPIRSIFYNSDSMMFWGLMRHSNTNTFYLQSTDSAKLMAGALTTKETLKTFNKRINSMSSCWNVEGPEKKLGSSFGNEAEVHAILTFLEFLDASKEMAAESLTMANVGITTAYLGQVHLITNAVLEKHPSWIESGLEISTINGFQGREKEIILVSIVRSNNSKDFGFLNDPHRWCTALSRAKICQIVIGNFEFARSQAKDIFQGGKSKKQANNRLLKKGRNGPDGKLSARVISYVMTKHRWNNFTDSRVEEFLRETEEAQIMETKTNIDPVQENDEGLYCRPRPVNR</sequence>
<feature type="compositionally biased region" description="Polar residues" evidence="2">
    <location>
        <begin position="40"/>
        <end position="57"/>
    </location>
</feature>
<name>A0AAN8RFZ4_9PEZI</name>
<comment type="caution">
    <text evidence="5">The sequence shown here is derived from an EMBL/GenBank/DDBJ whole genome shotgun (WGS) entry which is preliminary data.</text>
</comment>
<feature type="domain" description="DNA2/NAM7 helicase helicase" evidence="3">
    <location>
        <begin position="568"/>
        <end position="665"/>
    </location>
</feature>
<feature type="compositionally biased region" description="Basic and acidic residues" evidence="2">
    <location>
        <begin position="72"/>
        <end position="83"/>
    </location>
</feature>
<dbReference type="InterPro" id="IPR041679">
    <property type="entry name" value="DNA2/NAM7-like_C"/>
</dbReference>
<feature type="domain" description="DNA2/NAM7 helicase helicase" evidence="3">
    <location>
        <begin position="467"/>
        <end position="541"/>
    </location>
</feature>
<dbReference type="InterPro" id="IPR027417">
    <property type="entry name" value="P-loop_NTPase"/>
</dbReference>
<evidence type="ECO:0000256" key="2">
    <source>
        <dbReference type="SAM" id="MobiDB-lite"/>
    </source>
</evidence>
<dbReference type="GO" id="GO:0006369">
    <property type="term" value="P:termination of RNA polymerase II transcription"/>
    <property type="evidence" value="ECO:0007669"/>
    <property type="project" value="TreeGrafter"/>
</dbReference>
<dbReference type="Gene3D" id="3.40.50.300">
    <property type="entry name" value="P-loop containing nucleotide triphosphate hydrolases"/>
    <property type="match status" value="2"/>
</dbReference>
<evidence type="ECO:0000259" key="4">
    <source>
        <dbReference type="Pfam" id="PF13087"/>
    </source>
</evidence>
<dbReference type="PANTHER" id="PTHR10887">
    <property type="entry name" value="DNA2/NAM7 HELICASE FAMILY"/>
    <property type="match status" value="1"/>
</dbReference>
<dbReference type="AlphaFoldDB" id="A0AAN8RFZ4"/>
<dbReference type="EMBL" id="JAVHNR010000007">
    <property type="protein sequence ID" value="KAK6336939.1"/>
    <property type="molecule type" value="Genomic_DNA"/>
</dbReference>
<feature type="compositionally biased region" description="Polar residues" evidence="2">
    <location>
        <begin position="1"/>
        <end position="21"/>
    </location>
</feature>
<dbReference type="Pfam" id="PF13087">
    <property type="entry name" value="AAA_12"/>
    <property type="match status" value="1"/>
</dbReference>
<dbReference type="Pfam" id="PF13086">
    <property type="entry name" value="AAA_11"/>
    <property type="match status" value="2"/>
</dbReference>
<feature type="domain" description="DNA2/NAM7 helicase-like C-terminal" evidence="4">
    <location>
        <begin position="675"/>
        <end position="892"/>
    </location>
</feature>
<protein>
    <submittedName>
        <fullName evidence="5">Uncharacterized protein</fullName>
    </submittedName>
</protein>
<dbReference type="Proteomes" id="UP001313282">
    <property type="component" value="Unassembled WGS sequence"/>
</dbReference>